<reference evidence="4 5" key="1">
    <citation type="submission" date="2020-02" db="EMBL/GenBank/DDBJ databases">
        <authorList>
            <person name="Ferguson B K."/>
        </authorList>
    </citation>
    <scope>NUCLEOTIDE SEQUENCE [LARGE SCALE GENOMIC DNA]</scope>
</reference>
<dbReference type="PANTHER" id="PTHR24189:SF50">
    <property type="entry name" value="ANKYRIN REPEAT AND SOCS BOX PROTEIN 2"/>
    <property type="match status" value="1"/>
</dbReference>
<name>A0A6H5I484_9HYME</name>
<dbReference type="SMART" id="SM00248">
    <property type="entry name" value="ANK"/>
    <property type="match status" value="4"/>
</dbReference>
<accession>A0A6H5I484</accession>
<proteinExistence type="predicted"/>
<keyword evidence="2 3" id="KW-0040">ANK repeat</keyword>
<keyword evidence="1" id="KW-0677">Repeat</keyword>
<dbReference type="Pfam" id="PF12796">
    <property type="entry name" value="Ank_2"/>
    <property type="match status" value="1"/>
</dbReference>
<feature type="repeat" description="ANK" evidence="3">
    <location>
        <begin position="389"/>
        <end position="421"/>
    </location>
</feature>
<evidence type="ECO:0000256" key="1">
    <source>
        <dbReference type="ARBA" id="ARBA00022737"/>
    </source>
</evidence>
<dbReference type="PANTHER" id="PTHR24189">
    <property type="entry name" value="MYOTROPHIN"/>
    <property type="match status" value="1"/>
</dbReference>
<dbReference type="PRINTS" id="PR01415">
    <property type="entry name" value="ANKYRIN"/>
</dbReference>
<sequence>MSFFAAAVPAFACCRWIAREERRLRLYIKDVRIQCPRQTSENSPPACVPVYDLTPFSSSSSSSCVVRTRNRSSSLPIWVYKSDNERDVSHGARRHTHTPATERVDKVIHSTAAGIQIETAAAARLLCIVRVCVAMAQDDRDSIKLLKTMRGEVNWEIEKERCEFLNQFYLLIENWQGQLPNLKSIFRPEEIDWLLTEDVKIFERVGRLHRIPIVDFAYNTDYVDEPVVDEDGKPLTRRTTAVHYAASCKISELIGPLFEIYTSVDVNYIDDSGFTHFHAACMSSECYNVVELFLEQGQDPNLLVPKTGDSPLHLALRWGRNEVAQLLLRNGADPNLTNAEGSTPLHIICKKGEDDTGYYEKGDCVTVKMLLELGSEKYQPVQIDAQDKLGNTPLHLVLDYGHRRLIELLLKNGADPNSINEEGSTPLHIISMKNHDFARRRWQSLSYMQKIAVHRYTFTHSCTHARNMCSINAFNNSRAPKNICADKSHFRILRWRARLELINHIVHTPRSAAAAAVLARLLPIFACCRA</sequence>
<dbReference type="OrthoDB" id="412600at2759"/>
<keyword evidence="5" id="KW-1185">Reference proteome</keyword>
<dbReference type="SUPFAM" id="SSF48403">
    <property type="entry name" value="Ankyrin repeat"/>
    <property type="match status" value="1"/>
</dbReference>
<feature type="non-terminal residue" evidence="4">
    <location>
        <position position="530"/>
    </location>
</feature>
<protein>
    <submittedName>
        <fullName evidence="4">Uncharacterized protein</fullName>
    </submittedName>
</protein>
<dbReference type="EMBL" id="CADCXV010000335">
    <property type="protein sequence ID" value="CAB0029619.1"/>
    <property type="molecule type" value="Genomic_DNA"/>
</dbReference>
<dbReference type="InterPro" id="IPR002110">
    <property type="entry name" value="Ankyrin_rpt"/>
</dbReference>
<dbReference type="AlphaFoldDB" id="A0A6H5I484"/>
<dbReference type="PROSITE" id="PS50088">
    <property type="entry name" value="ANK_REPEAT"/>
    <property type="match status" value="2"/>
</dbReference>
<evidence type="ECO:0000313" key="4">
    <source>
        <dbReference type="EMBL" id="CAB0029619.1"/>
    </source>
</evidence>
<evidence type="ECO:0000256" key="2">
    <source>
        <dbReference type="ARBA" id="ARBA00023043"/>
    </source>
</evidence>
<evidence type="ECO:0000313" key="5">
    <source>
        <dbReference type="Proteomes" id="UP000479190"/>
    </source>
</evidence>
<evidence type="ECO:0000256" key="3">
    <source>
        <dbReference type="PROSITE-ProRule" id="PRU00023"/>
    </source>
</evidence>
<organism evidence="4 5">
    <name type="scientific">Trichogramma brassicae</name>
    <dbReference type="NCBI Taxonomy" id="86971"/>
    <lineage>
        <taxon>Eukaryota</taxon>
        <taxon>Metazoa</taxon>
        <taxon>Ecdysozoa</taxon>
        <taxon>Arthropoda</taxon>
        <taxon>Hexapoda</taxon>
        <taxon>Insecta</taxon>
        <taxon>Pterygota</taxon>
        <taxon>Neoptera</taxon>
        <taxon>Endopterygota</taxon>
        <taxon>Hymenoptera</taxon>
        <taxon>Apocrita</taxon>
        <taxon>Proctotrupomorpha</taxon>
        <taxon>Chalcidoidea</taxon>
        <taxon>Trichogrammatidae</taxon>
        <taxon>Trichogramma</taxon>
    </lineage>
</organism>
<gene>
    <name evidence="4" type="ORF">TBRA_LOCUS1648</name>
</gene>
<dbReference type="InterPro" id="IPR050745">
    <property type="entry name" value="Multifunctional_regulatory"/>
</dbReference>
<dbReference type="Proteomes" id="UP000479190">
    <property type="component" value="Unassembled WGS sequence"/>
</dbReference>
<dbReference type="InterPro" id="IPR036770">
    <property type="entry name" value="Ankyrin_rpt-contain_sf"/>
</dbReference>
<dbReference type="Gene3D" id="1.25.40.20">
    <property type="entry name" value="Ankyrin repeat-containing domain"/>
    <property type="match status" value="2"/>
</dbReference>
<feature type="repeat" description="ANK" evidence="3">
    <location>
        <begin position="307"/>
        <end position="339"/>
    </location>
</feature>
<dbReference type="PROSITE" id="PS50297">
    <property type="entry name" value="ANK_REP_REGION"/>
    <property type="match status" value="2"/>
</dbReference>